<gene>
    <name evidence="1" type="ORF">DFA_01874</name>
</gene>
<dbReference type="AlphaFoldDB" id="F4PV80"/>
<reference evidence="2" key="1">
    <citation type="journal article" date="2011" name="Genome Res.">
        <title>Phylogeny-wide analysis of social amoeba genomes highlights ancient origins for complex intercellular communication.</title>
        <authorList>
            <person name="Heidel A.J."/>
            <person name="Lawal H.M."/>
            <person name="Felder M."/>
            <person name="Schilde C."/>
            <person name="Helps N.R."/>
            <person name="Tunggal B."/>
            <person name="Rivero F."/>
            <person name="John U."/>
            <person name="Schleicher M."/>
            <person name="Eichinger L."/>
            <person name="Platzer M."/>
            <person name="Noegel A.A."/>
            <person name="Schaap P."/>
            <person name="Gloeckner G."/>
        </authorList>
    </citation>
    <scope>NUCLEOTIDE SEQUENCE [LARGE SCALE GENOMIC DNA]</scope>
    <source>
        <strain evidence="2">SH3</strain>
    </source>
</reference>
<accession>F4PV80</accession>
<keyword evidence="2" id="KW-1185">Reference proteome</keyword>
<evidence type="ECO:0000313" key="2">
    <source>
        <dbReference type="Proteomes" id="UP000007797"/>
    </source>
</evidence>
<protein>
    <submittedName>
        <fullName evidence="1">Uncharacterized protein</fullName>
    </submittedName>
</protein>
<evidence type="ECO:0000313" key="1">
    <source>
        <dbReference type="EMBL" id="EGG21988.1"/>
    </source>
</evidence>
<dbReference type="KEGG" id="dfa:DFA_01874"/>
<dbReference type="Proteomes" id="UP000007797">
    <property type="component" value="Unassembled WGS sequence"/>
</dbReference>
<dbReference type="EMBL" id="GL883010">
    <property type="protein sequence ID" value="EGG21988.1"/>
    <property type="molecule type" value="Genomic_DNA"/>
</dbReference>
<dbReference type="GeneID" id="14874203"/>
<organism evidence="1 2">
    <name type="scientific">Cavenderia fasciculata</name>
    <name type="common">Slime mold</name>
    <name type="synonym">Dictyostelium fasciculatum</name>
    <dbReference type="NCBI Taxonomy" id="261658"/>
    <lineage>
        <taxon>Eukaryota</taxon>
        <taxon>Amoebozoa</taxon>
        <taxon>Evosea</taxon>
        <taxon>Eumycetozoa</taxon>
        <taxon>Dictyostelia</taxon>
        <taxon>Acytosteliales</taxon>
        <taxon>Cavenderiaceae</taxon>
        <taxon>Cavenderia</taxon>
    </lineage>
</organism>
<dbReference type="RefSeq" id="XP_004359839.1">
    <property type="nucleotide sequence ID" value="XM_004359782.1"/>
</dbReference>
<sequence>MSLLKSIFNNKYLVHQIFKEQIHNVLNRDVHKRWPMTLVYRYNEWNSVEQMVVHGYTGLLITKLMRKEIDEKELYKVSTKVISHLKTIDQYLFFKQYYPALFPNSPSTLFAIICNTNQLKLVEYVYNQLVMESQGTSTSEKMVFPTRPTMDNCLDKLLKQRDDYTRDVLGSMLPLAAILELKKGDIPLYASQGRTIGKIVTIANGTSRLEACKHFAMIYDPSRFTSVGVRSLDECIDRITRLVLLACPALGETERQEQLDKVISSLFLSVSFPIYGQHTSIYSDITDSLNTLDCNIIPIIQLQKNQMHHFIPFLSLQHIIQLGTKYGFDDSCVIASLANKDERVTQYILDSNPTPMDPDSQYIIQVGNANSLLLALEGGYLELSDAIMTTIADETITPQLLDYIFKKNHGFKNAIIDHNQLVRKCLELDLSSQYLVKSKRHQRFEVMELFWPTLFQLNDKTLISRLDIFNHLNCCSYLGRKGSIELIQQLIDLKINLNFNAILFDAKNYNQIDLINYLKEIIK</sequence>
<name>F4PV80_CACFS</name>
<proteinExistence type="predicted"/>